<reference evidence="4" key="1">
    <citation type="submission" date="2014-08" db="EMBL/GenBank/DDBJ databases">
        <authorList>
            <person name="Falentin Helene"/>
        </authorList>
    </citation>
    <scope>NUCLEOTIDE SEQUENCE</scope>
</reference>
<protein>
    <submittedName>
        <fullName evidence="4">Methyltransferase</fullName>
    </submittedName>
</protein>
<proteinExistence type="predicted"/>
<keyword evidence="2 4" id="KW-0808">Transferase</keyword>
<evidence type="ECO:0000313" key="4">
    <source>
        <dbReference type="EMBL" id="CEP25656.1"/>
    </source>
</evidence>
<evidence type="ECO:0000259" key="3">
    <source>
        <dbReference type="Pfam" id="PF05175"/>
    </source>
</evidence>
<dbReference type="SUPFAM" id="SSF53335">
    <property type="entry name" value="S-adenosyl-L-methionine-dependent methyltransferases"/>
    <property type="match status" value="1"/>
</dbReference>
<sequence length="209" mass="23214">MDTRHDEEPQMTQYFVNPEGPAKYHQLHATIWGHDYEFRSSNGVFSQYRLDLGTSVLLRTLDPPADRPARFLDLGCGFGPIAVALATECPRARVDAIDVNERAVELTAMNAKALGVASRVSASAPDQVPADVRYDEIWSNPPIRIGKAALHELLDTWLNRLTEDGVAHLVVAHNLGSDSLAKWLTGQGWQVDRLGSAKGYRVFDVTRRH</sequence>
<dbReference type="InterPro" id="IPR029063">
    <property type="entry name" value="SAM-dependent_MTases_sf"/>
</dbReference>
<name>A0A0B7NSG1_PROFF</name>
<dbReference type="InterPro" id="IPR007848">
    <property type="entry name" value="Small_mtfrase_dom"/>
</dbReference>
<dbReference type="GO" id="GO:0008757">
    <property type="term" value="F:S-adenosylmethionine-dependent methyltransferase activity"/>
    <property type="evidence" value="ECO:0007669"/>
    <property type="project" value="InterPro"/>
</dbReference>
<organism evidence="4">
    <name type="scientific">Propionibacterium freudenreichii subsp. freudenreichii</name>
    <dbReference type="NCBI Taxonomy" id="66712"/>
    <lineage>
        <taxon>Bacteria</taxon>
        <taxon>Bacillati</taxon>
        <taxon>Actinomycetota</taxon>
        <taxon>Actinomycetes</taxon>
        <taxon>Propionibacteriales</taxon>
        <taxon>Propionibacteriaceae</taxon>
        <taxon>Propionibacterium</taxon>
    </lineage>
</organism>
<dbReference type="PANTHER" id="PTHR47816:SF4">
    <property type="entry name" value="RIBOSOMAL RNA SMALL SUBUNIT METHYLTRANSFERASE C"/>
    <property type="match status" value="1"/>
</dbReference>
<keyword evidence="1 4" id="KW-0489">Methyltransferase</keyword>
<dbReference type="Pfam" id="PF05175">
    <property type="entry name" value="MTS"/>
    <property type="match status" value="1"/>
</dbReference>
<gene>
    <name evidence="4" type="ORF">PFCIRM138_09075</name>
</gene>
<feature type="domain" description="Methyltransferase small" evidence="3">
    <location>
        <begin position="36"/>
        <end position="203"/>
    </location>
</feature>
<evidence type="ECO:0000256" key="1">
    <source>
        <dbReference type="ARBA" id="ARBA00022603"/>
    </source>
</evidence>
<dbReference type="EMBL" id="LM676379">
    <property type="protein sequence ID" value="CEP25656.1"/>
    <property type="molecule type" value="Genomic_DNA"/>
</dbReference>
<dbReference type="AlphaFoldDB" id="A0A0B7NSG1"/>
<evidence type="ECO:0000256" key="2">
    <source>
        <dbReference type="ARBA" id="ARBA00022679"/>
    </source>
</evidence>
<accession>A0A0B7NSG1</accession>
<dbReference type="PANTHER" id="PTHR47816">
    <property type="entry name" value="RIBOSOMAL RNA SMALL SUBUNIT METHYLTRANSFERASE C"/>
    <property type="match status" value="1"/>
</dbReference>
<dbReference type="InterPro" id="IPR046977">
    <property type="entry name" value="RsmC/RlmG"/>
</dbReference>
<dbReference type="Gene3D" id="3.40.50.150">
    <property type="entry name" value="Vaccinia Virus protein VP39"/>
    <property type="match status" value="1"/>
</dbReference>
<dbReference type="GO" id="GO:0032259">
    <property type="term" value="P:methylation"/>
    <property type="evidence" value="ECO:0007669"/>
    <property type="project" value="UniProtKB-KW"/>
</dbReference>
<dbReference type="CDD" id="cd02440">
    <property type="entry name" value="AdoMet_MTases"/>
    <property type="match status" value="1"/>
</dbReference>